<proteinExistence type="predicted"/>
<dbReference type="GO" id="GO:0034455">
    <property type="term" value="C:t-UTP complex"/>
    <property type="evidence" value="ECO:0007669"/>
    <property type="project" value="TreeGrafter"/>
</dbReference>
<keyword evidence="2" id="KW-1185">Reference proteome</keyword>
<dbReference type="PANTHER" id="PTHR13457:SF1">
    <property type="entry name" value="HEAT REPEAT-CONTAINING PROTEIN 1"/>
    <property type="match status" value="1"/>
</dbReference>
<sequence>HQDLLLLKCKAPLSRLMLNMLSVEGASDASQIESLHFLTQISSQLDDIHANQLLSDFPVVLVPLSSDNQNVRAAAMSYIEALYAFCSCTRSGKVVAHLQWLGEVLSLVIQQKKMILSDTNVLCSLLTSVLSSSSDSLLVQKAIEK</sequence>
<dbReference type="InterPro" id="IPR040191">
    <property type="entry name" value="UTP10"/>
</dbReference>
<feature type="non-terminal residue" evidence="1">
    <location>
        <position position="1"/>
    </location>
</feature>
<dbReference type="GO" id="GO:0045943">
    <property type="term" value="P:positive regulation of transcription by RNA polymerase I"/>
    <property type="evidence" value="ECO:0007669"/>
    <property type="project" value="TreeGrafter"/>
</dbReference>
<organism evidence="1 2">
    <name type="scientific">Genlisea aurea</name>
    <dbReference type="NCBI Taxonomy" id="192259"/>
    <lineage>
        <taxon>Eukaryota</taxon>
        <taxon>Viridiplantae</taxon>
        <taxon>Streptophyta</taxon>
        <taxon>Embryophyta</taxon>
        <taxon>Tracheophyta</taxon>
        <taxon>Spermatophyta</taxon>
        <taxon>Magnoliopsida</taxon>
        <taxon>eudicotyledons</taxon>
        <taxon>Gunneridae</taxon>
        <taxon>Pentapetalae</taxon>
        <taxon>asterids</taxon>
        <taxon>lamiids</taxon>
        <taxon>Lamiales</taxon>
        <taxon>Lentibulariaceae</taxon>
        <taxon>Genlisea</taxon>
    </lineage>
</organism>
<dbReference type="GO" id="GO:0000462">
    <property type="term" value="P:maturation of SSU-rRNA from tricistronic rRNA transcript (SSU-rRNA, 5.8S rRNA, LSU-rRNA)"/>
    <property type="evidence" value="ECO:0007669"/>
    <property type="project" value="TreeGrafter"/>
</dbReference>
<dbReference type="EMBL" id="AUSU01000511">
    <property type="protein sequence ID" value="EPS73234.1"/>
    <property type="molecule type" value="Genomic_DNA"/>
</dbReference>
<protein>
    <submittedName>
        <fullName evidence="1">Uncharacterized protein</fullName>
    </submittedName>
</protein>
<evidence type="ECO:0000313" key="1">
    <source>
        <dbReference type="EMBL" id="EPS73234.1"/>
    </source>
</evidence>
<reference evidence="1 2" key="1">
    <citation type="journal article" date="2013" name="BMC Genomics">
        <title>The miniature genome of a carnivorous plant Genlisea aurea contains a low number of genes and short non-coding sequences.</title>
        <authorList>
            <person name="Leushkin E.V."/>
            <person name="Sutormin R.A."/>
            <person name="Nabieva E.R."/>
            <person name="Penin A.A."/>
            <person name="Kondrashov A.S."/>
            <person name="Logacheva M.D."/>
        </authorList>
    </citation>
    <scope>NUCLEOTIDE SEQUENCE [LARGE SCALE GENOMIC DNA]</scope>
</reference>
<comment type="caution">
    <text evidence="1">The sequence shown here is derived from an EMBL/GenBank/DDBJ whole genome shotgun (WGS) entry which is preliminary data.</text>
</comment>
<evidence type="ECO:0000313" key="2">
    <source>
        <dbReference type="Proteomes" id="UP000015453"/>
    </source>
</evidence>
<name>S8D0C6_9LAMI</name>
<dbReference type="OrthoDB" id="1742344at2759"/>
<dbReference type="GO" id="GO:0030686">
    <property type="term" value="C:90S preribosome"/>
    <property type="evidence" value="ECO:0007669"/>
    <property type="project" value="TreeGrafter"/>
</dbReference>
<dbReference type="AlphaFoldDB" id="S8D0C6"/>
<dbReference type="GO" id="GO:0032040">
    <property type="term" value="C:small-subunit processome"/>
    <property type="evidence" value="ECO:0007669"/>
    <property type="project" value="TreeGrafter"/>
</dbReference>
<dbReference type="PANTHER" id="PTHR13457">
    <property type="entry name" value="BAP28"/>
    <property type="match status" value="1"/>
</dbReference>
<dbReference type="GO" id="GO:0030515">
    <property type="term" value="F:snoRNA binding"/>
    <property type="evidence" value="ECO:0007669"/>
    <property type="project" value="TreeGrafter"/>
</dbReference>
<gene>
    <name evidence="1" type="ORF">M569_01525</name>
</gene>
<accession>S8D0C6</accession>
<dbReference type="Proteomes" id="UP000015453">
    <property type="component" value="Unassembled WGS sequence"/>
</dbReference>
<feature type="non-terminal residue" evidence="1">
    <location>
        <position position="145"/>
    </location>
</feature>